<gene>
    <name evidence="1" type="ORF">MILVUS5_LOCUS5794</name>
</gene>
<proteinExistence type="predicted"/>
<comment type="caution">
    <text evidence="1">The sequence shown here is derived from an EMBL/GenBank/DDBJ whole genome shotgun (WGS) entry which is preliminary data.</text>
</comment>
<evidence type="ECO:0000313" key="1">
    <source>
        <dbReference type="EMBL" id="CAJ2635022.1"/>
    </source>
</evidence>
<name>A0ACB0ITD0_TRIPR</name>
<keyword evidence="2" id="KW-1185">Reference proteome</keyword>
<protein>
    <submittedName>
        <fullName evidence="1">Uncharacterized protein</fullName>
    </submittedName>
</protein>
<accession>A0ACB0ITD0</accession>
<evidence type="ECO:0000313" key="2">
    <source>
        <dbReference type="Proteomes" id="UP001177021"/>
    </source>
</evidence>
<organism evidence="1 2">
    <name type="scientific">Trifolium pratense</name>
    <name type="common">Red clover</name>
    <dbReference type="NCBI Taxonomy" id="57577"/>
    <lineage>
        <taxon>Eukaryota</taxon>
        <taxon>Viridiplantae</taxon>
        <taxon>Streptophyta</taxon>
        <taxon>Embryophyta</taxon>
        <taxon>Tracheophyta</taxon>
        <taxon>Spermatophyta</taxon>
        <taxon>Magnoliopsida</taxon>
        <taxon>eudicotyledons</taxon>
        <taxon>Gunneridae</taxon>
        <taxon>Pentapetalae</taxon>
        <taxon>rosids</taxon>
        <taxon>fabids</taxon>
        <taxon>Fabales</taxon>
        <taxon>Fabaceae</taxon>
        <taxon>Papilionoideae</taxon>
        <taxon>50 kb inversion clade</taxon>
        <taxon>NPAAA clade</taxon>
        <taxon>Hologalegina</taxon>
        <taxon>IRL clade</taxon>
        <taxon>Trifolieae</taxon>
        <taxon>Trifolium</taxon>
    </lineage>
</organism>
<sequence>MSSSSDHPSYIHDVFLNFRGEDTRDRLISHLYAALSNAGINTFLDDMNLKMGDELPEILDAIELSRISVIVFSKGYTQSSWCLSELVKIMECHIDGQVVVPLFYDVDPTVVRHQTGDFGKALIANANKQYLRKDLLSNWRNALIKAANLSGWDANKFRNESELVKQIVEDVLAKLDNTFLSITEFPVGLESHVQKVTDFIDQSNKVCMVGIWGMGGSGKTTTAKAIYNRIHRNFEGRTSFIRNIREICEIDSRGIIHIQQQLLSDVLKTNEKIHSIELGKTKIEKTLRGKKAFIVLDDVTKSEQLEALCPNPKLFRSGSVMIITTRDARLLNSLGVKHVFTMTEMDENQSLELFSWHAFRQPSPREDFSDLSRNVVAYCGGLPLALEVLGSYLTGRTEQEWRSALLKLEKIPNDQVQQKLRISYDGLEDYTLKDIFLDICCFFIGKNRADVTEILNDCGFYADIGIAVLIERSLVKVEKKNNKLQIHDLLRDMGRAIVGESSPKEPEKHSRLWFPDDVVEVLTKYTGTETIEGLILKSQRIDKFCFSTNSFKKMKKLRLLQLDCVDLTGDFGYLSKQLRWVNWQRSTFNYIPNDFDLGNLIVFELKYSNVEQVWKENKLLQKLKILNLSHSKHLKSTPDFSKLPNLEKLIMKDCQSLSEVHSSIGDLKNILLINLKDCTSLGNLPTEIYQLASVKILILSGCSNIDKLEEDIGKMKSLTTIAAKNTGVKQVPVSIVRSKSIRYISLCGYEGLSRDVFPSIIRSWMSPTMNSLAHIPPFGGMSTSLVSLNVDSRNLGLVYQSPLLGSGSKLRSISIQCDSESQLKQEFKRFLDDLYGAGLNEVGTSHASQISVLSLRSLLIRIGSCDIVIDNLGKSLSQGMATNSSDSFLLGDNYCSWLAYKCEGPSVLFQVPEDSDRCMKGITLCVFYSSTHENLANECLPSVLIINYTKFTIQIYKRDIVMSFNDEDWQSVLSNLGAGDNVEIFIAIGHGFAVKETTVYLIYEQSNDMEVQPSVVK</sequence>
<dbReference type="EMBL" id="CASHSV030000002">
    <property type="protein sequence ID" value="CAJ2635022.1"/>
    <property type="molecule type" value="Genomic_DNA"/>
</dbReference>
<reference evidence="1" key="1">
    <citation type="submission" date="2023-10" db="EMBL/GenBank/DDBJ databases">
        <authorList>
            <person name="Rodriguez Cubillos JULIANA M."/>
            <person name="De Vega J."/>
        </authorList>
    </citation>
    <scope>NUCLEOTIDE SEQUENCE</scope>
</reference>
<dbReference type="Proteomes" id="UP001177021">
    <property type="component" value="Unassembled WGS sequence"/>
</dbReference>